<sequence length="236" mass="25813">MCSKSESIGKISAALVAFSGEVKSIGKDANNPHFKSQYTSLDHMIDETKPLLHKHGLTVMQFPGGEGEKVTVRTMILHESGEWIESEPLTLKPTKLDPQGAGSAITYARRYSYAAALSLSLGDDDDANAASAPHMPAQATQQSRQTQYSGQQQSTSQTATGSQGGISEAQVRYIHKLKSDKNVPDQDFIRIVKEIGKGKESIKEFSKSEASEIINLLNNYVAQEYFAPDMEEDLPF</sequence>
<protein>
    <submittedName>
        <fullName evidence="2">ERF family protein</fullName>
    </submittedName>
</protein>
<evidence type="ECO:0000256" key="1">
    <source>
        <dbReference type="SAM" id="MobiDB-lite"/>
    </source>
</evidence>
<accession>A0A7X0VVF1</accession>
<dbReference type="AlphaFoldDB" id="A0A7X0VVF1"/>
<organism evidence="2 3">
    <name type="scientific">Cohnella zeiphila</name>
    <dbReference type="NCBI Taxonomy" id="2761120"/>
    <lineage>
        <taxon>Bacteria</taxon>
        <taxon>Bacillati</taxon>
        <taxon>Bacillota</taxon>
        <taxon>Bacilli</taxon>
        <taxon>Bacillales</taxon>
        <taxon>Paenibacillaceae</taxon>
        <taxon>Cohnella</taxon>
    </lineage>
</organism>
<proteinExistence type="predicted"/>
<dbReference type="InterPro" id="IPR007499">
    <property type="entry name" value="ERF_bacteria_virus"/>
</dbReference>
<dbReference type="Proteomes" id="UP000564644">
    <property type="component" value="Unassembled WGS sequence"/>
</dbReference>
<dbReference type="EMBL" id="JACJVO010000016">
    <property type="protein sequence ID" value="MBB6731916.1"/>
    <property type="molecule type" value="Genomic_DNA"/>
</dbReference>
<feature type="compositionally biased region" description="Low complexity" evidence="1">
    <location>
        <begin position="140"/>
        <end position="161"/>
    </location>
</feature>
<feature type="region of interest" description="Disordered" evidence="1">
    <location>
        <begin position="127"/>
        <end position="165"/>
    </location>
</feature>
<dbReference type="RefSeq" id="WP_185129588.1">
    <property type="nucleotide sequence ID" value="NZ_JACJVO010000016.1"/>
</dbReference>
<keyword evidence="3" id="KW-1185">Reference proteome</keyword>
<gene>
    <name evidence="2" type="ORF">H7C18_13425</name>
</gene>
<name>A0A7X0VVF1_9BACL</name>
<dbReference type="Pfam" id="PF04404">
    <property type="entry name" value="ERF"/>
    <property type="match status" value="1"/>
</dbReference>
<reference evidence="2 3" key="1">
    <citation type="submission" date="2020-08" db="EMBL/GenBank/DDBJ databases">
        <title>Cohnella phylogeny.</title>
        <authorList>
            <person name="Dunlap C."/>
        </authorList>
    </citation>
    <scope>NUCLEOTIDE SEQUENCE [LARGE SCALE GENOMIC DNA]</scope>
    <source>
        <strain evidence="2 3">CBP 2801</strain>
    </source>
</reference>
<evidence type="ECO:0000313" key="2">
    <source>
        <dbReference type="EMBL" id="MBB6731916.1"/>
    </source>
</evidence>
<comment type="caution">
    <text evidence="2">The sequence shown here is derived from an EMBL/GenBank/DDBJ whole genome shotgun (WGS) entry which is preliminary data.</text>
</comment>
<evidence type="ECO:0000313" key="3">
    <source>
        <dbReference type="Proteomes" id="UP000564644"/>
    </source>
</evidence>